<evidence type="ECO:0000256" key="4">
    <source>
        <dbReference type="ARBA" id="ARBA00022801"/>
    </source>
</evidence>
<keyword evidence="7" id="KW-0472">Membrane</keyword>
<evidence type="ECO:0000256" key="1">
    <source>
        <dbReference type="ARBA" id="ARBA00005417"/>
    </source>
</evidence>
<evidence type="ECO:0000256" key="6">
    <source>
        <dbReference type="SAM" id="MobiDB-lite"/>
    </source>
</evidence>
<dbReference type="Gene3D" id="3.40.50.300">
    <property type="entry name" value="P-loop containing nucleotide triphosphate hydrolases"/>
    <property type="match status" value="1"/>
</dbReference>
<dbReference type="Gene3D" id="3.40.50.1820">
    <property type="entry name" value="alpha/beta hydrolase"/>
    <property type="match status" value="2"/>
</dbReference>
<evidence type="ECO:0000256" key="3">
    <source>
        <dbReference type="ARBA" id="ARBA00022741"/>
    </source>
</evidence>
<accession>A0A239GR07</accession>
<keyword evidence="7" id="KW-1133">Transmembrane helix</keyword>
<dbReference type="GO" id="GO:0008239">
    <property type="term" value="F:dipeptidyl-peptidase activity"/>
    <property type="evidence" value="ECO:0007669"/>
    <property type="project" value="InterPro"/>
</dbReference>
<protein>
    <submittedName>
        <fullName evidence="9">ABC-2 type transport system ATP-binding protein</fullName>
    </submittedName>
</protein>
<dbReference type="PROSITE" id="PS50893">
    <property type="entry name" value="ABC_TRANSPORTER_2"/>
    <property type="match status" value="1"/>
</dbReference>
<sequence length="1015" mass="102592">MAALTGPRGTPAGRRRNTGAGPSVGRFVRPVRGPVRPRPRPGARTTLGALLALLVTGSLLAWAPATAVAAEEVRTEDARVPSGSGADAVELDTTLYLPGSATADDPAPAVVLAHGFGGSKQSVADDARDLAGRGFVVLTYSARGFGASTGQIGLDDPRYEVADLSTLLDLLAGRDDVLLDGDGDPRVGVAGASYGGALSLLGAAYDDRVDAIAPQITWNSLTAALFPSQSGTADAATPAATPQAADTGVYKRLWAGLFFGVGSVPGGGLLDALGGGDGAAGAEDGEDGGGGTAATGDGAAAAPASVPSPEDLPVDLSTVDPAAVEQALTCGRFRADICAAYQAAAATGTLTPEVAAVLDRSSPAAVLDRITAPTLLVQGTEDSLFGLGQSDANARGIAATGTPVKVVWYAGGHDSPASERETAELRDLVAGWFSWHLRDADDPARGEDPGTGFEFPVPSGLGSTLGSVQGGTQSVVADAYPGLEGTEPTARTELALDGPLQPVVTPAGGTPAAITTVPGLGALASALGGAAVEIPGQFAAFATEPLDGAVEVVGAPTVELAVASPTGTATLFAKLYDVGPDGAQTLPGGLVAPLSLTGLSADPAAPTEVAVTLPGIVHRFEAGHTMRVVVSSTDQAFALPADAGVYSVSLAGDGGSALAVPSVAGEAQADGGTSRWWWLLGAVVVLGLLGWAAAVLWGRRRRRVTSAVEPDGEDVPLRFEGVTKAYKDGFVAVRDLSFEVRRGQVLGLLGPNGAGKTTSLRMLMGLIRPTQGRISVFGHAAGPGAPVLSRLGSFVEGTGLMPHLSGRDNLTLYWAATGRPVEDAHMDEAIEVAGLGAAIDRPVRRYSQGMRQRVAIAQAMLGLPDLLVLDEPTNGLDPPQIHAMREVLRSYAATGRTVIVSSHLLSEIEQTCTHVVVMAKGQKIAQGTVEEIVGAGGAVLIGLADPADADRAAAVLAGLPGVAVERTDDGLVADLGPQTSRAAALQALVAADVAVDQFTPRRRLEDAFLALVGES</sequence>
<comment type="similarity">
    <text evidence="1">Belongs to the ABC transporter superfamily.</text>
</comment>
<dbReference type="InterPro" id="IPR017871">
    <property type="entry name" value="ABC_transporter-like_CS"/>
</dbReference>
<dbReference type="InterPro" id="IPR003593">
    <property type="entry name" value="AAA+_ATPase"/>
</dbReference>
<dbReference type="InterPro" id="IPR003439">
    <property type="entry name" value="ABC_transporter-like_ATP-bd"/>
</dbReference>
<dbReference type="SUPFAM" id="SSF52540">
    <property type="entry name" value="P-loop containing nucleoside triphosphate hydrolases"/>
    <property type="match status" value="1"/>
</dbReference>
<keyword evidence="5 9" id="KW-0067">ATP-binding</keyword>
<proteinExistence type="inferred from homology"/>
<dbReference type="GO" id="GO:0016887">
    <property type="term" value="F:ATP hydrolysis activity"/>
    <property type="evidence" value="ECO:0007669"/>
    <property type="project" value="InterPro"/>
</dbReference>
<keyword evidence="3" id="KW-0547">Nucleotide-binding</keyword>
<dbReference type="Proteomes" id="UP000198386">
    <property type="component" value="Unassembled WGS sequence"/>
</dbReference>
<dbReference type="AlphaFoldDB" id="A0A239GR07"/>
<evidence type="ECO:0000256" key="7">
    <source>
        <dbReference type="SAM" id="Phobius"/>
    </source>
</evidence>
<dbReference type="Pfam" id="PF02129">
    <property type="entry name" value="Peptidase_S15"/>
    <property type="match status" value="1"/>
</dbReference>
<dbReference type="Gene3D" id="2.60.120.260">
    <property type="entry name" value="Galactose-binding domain-like"/>
    <property type="match status" value="1"/>
</dbReference>
<keyword evidence="4" id="KW-0378">Hydrolase</keyword>
<dbReference type="Pfam" id="PF08530">
    <property type="entry name" value="PepX_C"/>
    <property type="match status" value="1"/>
</dbReference>
<dbReference type="PANTHER" id="PTHR43335">
    <property type="entry name" value="ABC TRANSPORTER, ATP-BINDING PROTEIN"/>
    <property type="match status" value="1"/>
</dbReference>
<dbReference type="GO" id="GO:0005524">
    <property type="term" value="F:ATP binding"/>
    <property type="evidence" value="ECO:0007669"/>
    <property type="project" value="UniProtKB-KW"/>
</dbReference>
<feature type="domain" description="ABC transporter" evidence="8">
    <location>
        <begin position="717"/>
        <end position="945"/>
    </location>
</feature>
<feature type="compositionally biased region" description="Low complexity" evidence="6">
    <location>
        <begin position="1"/>
        <end position="34"/>
    </location>
</feature>
<dbReference type="SMART" id="SM00939">
    <property type="entry name" value="PepX_C"/>
    <property type="match status" value="1"/>
</dbReference>
<evidence type="ECO:0000313" key="10">
    <source>
        <dbReference type="Proteomes" id="UP000198386"/>
    </source>
</evidence>
<dbReference type="SUPFAM" id="SSF53474">
    <property type="entry name" value="alpha/beta-Hydrolases"/>
    <property type="match status" value="1"/>
</dbReference>
<evidence type="ECO:0000256" key="2">
    <source>
        <dbReference type="ARBA" id="ARBA00022448"/>
    </source>
</evidence>
<evidence type="ECO:0000259" key="8">
    <source>
        <dbReference type="PROSITE" id="PS50893"/>
    </source>
</evidence>
<dbReference type="InterPro" id="IPR000383">
    <property type="entry name" value="Xaa-Pro-like_dom"/>
</dbReference>
<dbReference type="EMBL" id="FZOH01000007">
    <property type="protein sequence ID" value="SNS71391.1"/>
    <property type="molecule type" value="Genomic_DNA"/>
</dbReference>
<dbReference type="InterPro" id="IPR029058">
    <property type="entry name" value="AB_hydrolase_fold"/>
</dbReference>
<feature type="region of interest" description="Disordered" evidence="6">
    <location>
        <begin position="278"/>
        <end position="314"/>
    </location>
</feature>
<dbReference type="InterPro" id="IPR027417">
    <property type="entry name" value="P-loop_NTPase"/>
</dbReference>
<dbReference type="PROSITE" id="PS00211">
    <property type="entry name" value="ABC_TRANSPORTER_1"/>
    <property type="match status" value="1"/>
</dbReference>
<gene>
    <name evidence="9" type="ORF">SAMN04488107_3529</name>
</gene>
<evidence type="ECO:0000313" key="9">
    <source>
        <dbReference type="EMBL" id="SNS71391.1"/>
    </source>
</evidence>
<name>A0A239GR07_9ACTN</name>
<dbReference type="Pfam" id="PF00005">
    <property type="entry name" value="ABC_tran"/>
    <property type="match status" value="1"/>
</dbReference>
<keyword evidence="2" id="KW-0813">Transport</keyword>
<dbReference type="InterPro" id="IPR013736">
    <property type="entry name" value="Xaa-Pro_dipept_C"/>
</dbReference>
<dbReference type="PANTHER" id="PTHR43335:SF4">
    <property type="entry name" value="ABC TRANSPORTER, ATP-BINDING PROTEIN"/>
    <property type="match status" value="1"/>
</dbReference>
<feature type="transmembrane region" description="Helical" evidence="7">
    <location>
        <begin position="676"/>
        <end position="697"/>
    </location>
</feature>
<feature type="region of interest" description="Disordered" evidence="6">
    <location>
        <begin position="1"/>
        <end position="43"/>
    </location>
</feature>
<organism evidence="9 10">
    <name type="scientific">Geodermatophilus saharensis</name>
    <dbReference type="NCBI Taxonomy" id="1137994"/>
    <lineage>
        <taxon>Bacteria</taxon>
        <taxon>Bacillati</taxon>
        <taxon>Actinomycetota</taxon>
        <taxon>Actinomycetes</taxon>
        <taxon>Geodermatophilales</taxon>
        <taxon>Geodermatophilaceae</taxon>
        <taxon>Geodermatophilus</taxon>
    </lineage>
</organism>
<keyword evidence="7" id="KW-0812">Transmembrane</keyword>
<evidence type="ECO:0000256" key="5">
    <source>
        <dbReference type="ARBA" id="ARBA00022840"/>
    </source>
</evidence>
<dbReference type="SMART" id="SM00382">
    <property type="entry name" value="AAA"/>
    <property type="match status" value="1"/>
</dbReference>
<dbReference type="InterPro" id="IPR008979">
    <property type="entry name" value="Galactose-bd-like_sf"/>
</dbReference>
<keyword evidence="10" id="KW-1185">Reference proteome</keyword>
<reference evidence="10" key="1">
    <citation type="submission" date="2017-06" db="EMBL/GenBank/DDBJ databases">
        <authorList>
            <person name="Varghese N."/>
            <person name="Submissions S."/>
        </authorList>
    </citation>
    <scope>NUCLEOTIDE SEQUENCE [LARGE SCALE GENOMIC DNA]</scope>
    <source>
        <strain evidence="10">DSM 45423</strain>
    </source>
</reference>
<dbReference type="SUPFAM" id="SSF49785">
    <property type="entry name" value="Galactose-binding domain-like"/>
    <property type="match status" value="1"/>
</dbReference>